<keyword evidence="4" id="KW-1185">Reference proteome</keyword>
<protein>
    <submittedName>
        <fullName evidence="2 3">Uncharacterized protein</fullName>
    </submittedName>
</protein>
<reference evidence="2 4" key="1">
    <citation type="journal article" date="2008" name="Science">
        <title>The Physcomitrella genome reveals evolutionary insights into the conquest of land by plants.</title>
        <authorList>
            <person name="Rensing S."/>
            <person name="Lang D."/>
            <person name="Zimmer A."/>
            <person name="Terry A."/>
            <person name="Salamov A."/>
            <person name="Shapiro H."/>
            <person name="Nishiyama T."/>
            <person name="Perroud P.-F."/>
            <person name="Lindquist E."/>
            <person name="Kamisugi Y."/>
            <person name="Tanahashi T."/>
            <person name="Sakakibara K."/>
            <person name="Fujita T."/>
            <person name="Oishi K."/>
            <person name="Shin-I T."/>
            <person name="Kuroki Y."/>
            <person name="Toyoda A."/>
            <person name="Suzuki Y."/>
            <person name="Hashimoto A."/>
            <person name="Yamaguchi K."/>
            <person name="Sugano A."/>
            <person name="Kohara Y."/>
            <person name="Fujiyama A."/>
            <person name="Anterola A."/>
            <person name="Aoki S."/>
            <person name="Ashton N."/>
            <person name="Barbazuk W.B."/>
            <person name="Barker E."/>
            <person name="Bennetzen J."/>
            <person name="Bezanilla M."/>
            <person name="Blankenship R."/>
            <person name="Cho S.H."/>
            <person name="Dutcher S."/>
            <person name="Estelle M."/>
            <person name="Fawcett J.A."/>
            <person name="Gundlach H."/>
            <person name="Hanada K."/>
            <person name="Heyl A."/>
            <person name="Hicks K.A."/>
            <person name="Hugh J."/>
            <person name="Lohr M."/>
            <person name="Mayer K."/>
            <person name="Melkozernov A."/>
            <person name="Murata T."/>
            <person name="Nelson D."/>
            <person name="Pils B."/>
            <person name="Prigge M."/>
            <person name="Reiss B."/>
            <person name="Renner T."/>
            <person name="Rombauts S."/>
            <person name="Rushton P."/>
            <person name="Sanderfoot A."/>
            <person name="Schween G."/>
            <person name="Shiu S.-H."/>
            <person name="Stueber K."/>
            <person name="Theodoulou F.L."/>
            <person name="Tu H."/>
            <person name="Van de Peer Y."/>
            <person name="Verrier P.J."/>
            <person name="Waters E."/>
            <person name="Wood A."/>
            <person name="Yang L."/>
            <person name="Cove D."/>
            <person name="Cuming A."/>
            <person name="Hasebe M."/>
            <person name="Lucas S."/>
            <person name="Mishler D.B."/>
            <person name="Reski R."/>
            <person name="Grigoriev I."/>
            <person name="Quatrano R.S."/>
            <person name="Boore J.L."/>
        </authorList>
    </citation>
    <scope>NUCLEOTIDE SEQUENCE [LARGE SCALE GENOMIC DNA]</scope>
    <source>
        <strain evidence="3 4">cv. Gransden 2004</strain>
    </source>
</reference>
<reference evidence="2 4" key="2">
    <citation type="journal article" date="2018" name="Plant J.">
        <title>The Physcomitrella patens chromosome-scale assembly reveals moss genome structure and evolution.</title>
        <authorList>
            <person name="Lang D."/>
            <person name="Ullrich K.K."/>
            <person name="Murat F."/>
            <person name="Fuchs J."/>
            <person name="Jenkins J."/>
            <person name="Haas F.B."/>
            <person name="Piednoel M."/>
            <person name="Gundlach H."/>
            <person name="Van Bel M."/>
            <person name="Meyberg R."/>
            <person name="Vives C."/>
            <person name="Morata J."/>
            <person name="Symeonidi A."/>
            <person name="Hiss M."/>
            <person name="Muchero W."/>
            <person name="Kamisugi Y."/>
            <person name="Saleh O."/>
            <person name="Blanc G."/>
            <person name="Decker E.L."/>
            <person name="van Gessel N."/>
            <person name="Grimwood J."/>
            <person name="Hayes R.D."/>
            <person name="Graham S.W."/>
            <person name="Gunter L.E."/>
            <person name="McDaniel S.F."/>
            <person name="Hoernstein S.N.W."/>
            <person name="Larsson A."/>
            <person name="Li F.W."/>
            <person name="Perroud P.F."/>
            <person name="Phillips J."/>
            <person name="Ranjan P."/>
            <person name="Rokshar D.S."/>
            <person name="Rothfels C.J."/>
            <person name="Schneider L."/>
            <person name="Shu S."/>
            <person name="Stevenson D.W."/>
            <person name="Thummler F."/>
            <person name="Tillich M."/>
            <person name="Villarreal Aguilar J.C."/>
            <person name="Widiez T."/>
            <person name="Wong G.K."/>
            <person name="Wymore A."/>
            <person name="Zhang Y."/>
            <person name="Zimmer A.D."/>
            <person name="Quatrano R.S."/>
            <person name="Mayer K.F.X."/>
            <person name="Goodstein D."/>
            <person name="Casacuberta J.M."/>
            <person name="Vandepoele K."/>
            <person name="Reski R."/>
            <person name="Cuming A.C."/>
            <person name="Tuskan G.A."/>
            <person name="Maumus F."/>
            <person name="Salse J."/>
            <person name="Schmutz J."/>
            <person name="Rensing S.A."/>
        </authorList>
    </citation>
    <scope>NUCLEOTIDE SEQUENCE [LARGE SCALE GENOMIC DNA]</scope>
    <source>
        <strain evidence="3 4">cv. Gransden 2004</strain>
    </source>
</reference>
<organism evidence="2">
    <name type="scientific">Physcomitrium patens</name>
    <name type="common">Spreading-leaved earth moss</name>
    <name type="synonym">Physcomitrella patens</name>
    <dbReference type="NCBI Taxonomy" id="3218"/>
    <lineage>
        <taxon>Eukaryota</taxon>
        <taxon>Viridiplantae</taxon>
        <taxon>Streptophyta</taxon>
        <taxon>Embryophyta</taxon>
        <taxon>Bryophyta</taxon>
        <taxon>Bryophytina</taxon>
        <taxon>Bryopsida</taxon>
        <taxon>Funariidae</taxon>
        <taxon>Funariales</taxon>
        <taxon>Funariaceae</taxon>
        <taxon>Physcomitrium</taxon>
    </lineage>
</organism>
<keyword evidence="1" id="KW-0812">Transmembrane</keyword>
<evidence type="ECO:0000256" key="1">
    <source>
        <dbReference type="SAM" id="Phobius"/>
    </source>
</evidence>
<dbReference type="Gramene" id="Pp3c20_17070V3.1">
    <property type="protein sequence ID" value="PAC:32945698.CDS.1"/>
    <property type="gene ID" value="Pp3c20_17070"/>
</dbReference>
<dbReference type="AlphaFoldDB" id="A0A2K1IVK0"/>
<name>A0A2K1IVK0_PHYPA</name>
<dbReference type="Proteomes" id="UP000006727">
    <property type="component" value="Chromosome 20"/>
</dbReference>
<keyword evidence="1" id="KW-0472">Membrane</keyword>
<gene>
    <name evidence="2" type="ORF">PHYPA_025239</name>
</gene>
<reference evidence="3" key="3">
    <citation type="submission" date="2020-12" db="UniProtKB">
        <authorList>
            <consortium name="EnsemblPlants"/>
        </authorList>
    </citation>
    <scope>IDENTIFICATION</scope>
</reference>
<evidence type="ECO:0000313" key="2">
    <source>
        <dbReference type="EMBL" id="PNR33296.1"/>
    </source>
</evidence>
<evidence type="ECO:0000313" key="4">
    <source>
        <dbReference type="Proteomes" id="UP000006727"/>
    </source>
</evidence>
<accession>A0A2K1IVK0</accession>
<evidence type="ECO:0000313" key="3">
    <source>
        <dbReference type="EnsemblPlants" id="PAC:32945698.CDS.1"/>
    </source>
</evidence>
<feature type="transmembrane region" description="Helical" evidence="1">
    <location>
        <begin position="57"/>
        <end position="77"/>
    </location>
</feature>
<keyword evidence="1" id="KW-1133">Transmembrane helix</keyword>
<dbReference type="InParanoid" id="A0A2K1IVK0"/>
<dbReference type="EMBL" id="ABEU02000020">
    <property type="protein sequence ID" value="PNR33296.1"/>
    <property type="molecule type" value="Genomic_DNA"/>
</dbReference>
<proteinExistence type="predicted"/>
<sequence>MHPCQRCHRAQIRASVDNRDGAMAIQHSTELQPPSPTPKVTTKTNQQTKKLLELSTFALSLSLSLCHFSACCCFFFFF</sequence>
<dbReference type="EnsemblPlants" id="Pp3c20_17070V3.1">
    <property type="protein sequence ID" value="PAC:32945698.CDS.1"/>
    <property type="gene ID" value="Pp3c20_17070"/>
</dbReference>